<evidence type="ECO:0000256" key="10">
    <source>
        <dbReference type="ARBA" id="ARBA00023295"/>
    </source>
</evidence>
<feature type="transmembrane region" description="Helical" evidence="18">
    <location>
        <begin position="68"/>
        <end position="89"/>
    </location>
</feature>
<keyword evidence="10 16" id="KW-0326">Glycosidase</keyword>
<organism evidence="20 21">
    <name type="scientific">Mortierella alpina</name>
    <name type="common">Oleaginous fungus</name>
    <name type="synonym">Mortierella renispora</name>
    <dbReference type="NCBI Taxonomy" id="64518"/>
    <lineage>
        <taxon>Eukaryota</taxon>
        <taxon>Fungi</taxon>
        <taxon>Fungi incertae sedis</taxon>
        <taxon>Mucoromycota</taxon>
        <taxon>Mortierellomycotina</taxon>
        <taxon>Mortierellomycetes</taxon>
        <taxon>Mortierellales</taxon>
        <taxon>Mortierellaceae</taxon>
        <taxon>Mortierella</taxon>
    </lineage>
</organism>
<dbReference type="GO" id="GO:0009251">
    <property type="term" value="P:glucan catabolic process"/>
    <property type="evidence" value="ECO:0007669"/>
    <property type="project" value="TreeGrafter"/>
</dbReference>
<evidence type="ECO:0000256" key="17">
    <source>
        <dbReference type="SAM" id="MobiDB-lite"/>
    </source>
</evidence>
<keyword evidence="8 18" id="KW-0472">Membrane</keyword>
<evidence type="ECO:0000256" key="1">
    <source>
        <dbReference type="ARBA" id="ARBA00004401"/>
    </source>
</evidence>
<evidence type="ECO:0000256" key="2">
    <source>
        <dbReference type="ARBA" id="ARBA00005641"/>
    </source>
</evidence>
<proteinExistence type="inferred from homology"/>
<evidence type="ECO:0000256" key="4">
    <source>
        <dbReference type="ARBA" id="ARBA00022692"/>
    </source>
</evidence>
<keyword evidence="6" id="KW-0735">Signal-anchor</keyword>
<evidence type="ECO:0000313" key="20">
    <source>
        <dbReference type="EMBL" id="KAG9320143.1"/>
    </source>
</evidence>
<feature type="region of interest" description="Disordered" evidence="17">
    <location>
        <begin position="94"/>
        <end position="142"/>
    </location>
</feature>
<dbReference type="InterPro" id="IPR050386">
    <property type="entry name" value="Glycosyl_hydrolase_5"/>
</dbReference>
<feature type="region of interest" description="Disordered" evidence="17">
    <location>
        <begin position="1"/>
        <end position="59"/>
    </location>
</feature>
<keyword evidence="7 18" id="KW-1133">Transmembrane helix</keyword>
<dbReference type="PANTHER" id="PTHR31297">
    <property type="entry name" value="GLUCAN ENDO-1,6-BETA-GLUCOSIDASE B"/>
    <property type="match status" value="1"/>
</dbReference>
<reference evidence="20" key="1">
    <citation type="submission" date="2021-07" db="EMBL/GenBank/DDBJ databases">
        <title>Draft genome of Mortierella alpina, strain LL118, isolated from an aspen leaf litter sample.</title>
        <authorList>
            <person name="Yang S."/>
            <person name="Vinatzer B.A."/>
        </authorList>
    </citation>
    <scope>NUCLEOTIDE SEQUENCE</scope>
    <source>
        <strain evidence="20">LL118</strain>
    </source>
</reference>
<dbReference type="GO" id="GO:0005576">
    <property type="term" value="C:extracellular region"/>
    <property type="evidence" value="ECO:0007669"/>
    <property type="project" value="TreeGrafter"/>
</dbReference>
<evidence type="ECO:0000313" key="21">
    <source>
        <dbReference type="Proteomes" id="UP000717515"/>
    </source>
</evidence>
<keyword evidence="5 16" id="KW-0378">Hydrolase</keyword>
<comment type="subcellular location">
    <subcellularLocation>
        <location evidence="1">Cell membrane</location>
        <topology evidence="1">Single-pass type II membrane protein</topology>
    </subcellularLocation>
</comment>
<feature type="domain" description="Glycoside hydrolase family 5" evidence="19">
    <location>
        <begin position="225"/>
        <end position="460"/>
    </location>
</feature>
<evidence type="ECO:0000256" key="9">
    <source>
        <dbReference type="ARBA" id="ARBA00023180"/>
    </source>
</evidence>
<dbReference type="InterPro" id="IPR001547">
    <property type="entry name" value="Glyco_hydro_5"/>
</dbReference>
<dbReference type="Pfam" id="PF00150">
    <property type="entry name" value="Cellulase"/>
    <property type="match status" value="1"/>
</dbReference>
<feature type="compositionally biased region" description="Polar residues" evidence="17">
    <location>
        <begin position="34"/>
        <end position="44"/>
    </location>
</feature>
<dbReference type="GO" id="GO:0071555">
    <property type="term" value="P:cell wall organization"/>
    <property type="evidence" value="ECO:0007669"/>
    <property type="project" value="UniProtKB-KW"/>
</dbReference>
<keyword evidence="9" id="KW-0325">Glycoprotein</keyword>
<evidence type="ECO:0000256" key="6">
    <source>
        <dbReference type="ARBA" id="ARBA00022968"/>
    </source>
</evidence>
<dbReference type="AlphaFoldDB" id="A0A9P7ZX16"/>
<dbReference type="PANTHER" id="PTHR31297:SF34">
    <property type="entry name" value="GLUCAN 1,3-BETA-GLUCOSIDASE 2"/>
    <property type="match status" value="1"/>
</dbReference>
<feature type="compositionally biased region" description="Gly residues" evidence="17">
    <location>
        <begin position="111"/>
        <end position="120"/>
    </location>
</feature>
<dbReference type="SUPFAM" id="SSF51445">
    <property type="entry name" value="(Trans)glycosidases"/>
    <property type="match status" value="1"/>
</dbReference>
<comment type="caution">
    <text evidence="20">The sequence shown here is derived from an EMBL/GenBank/DDBJ whole genome shotgun (WGS) entry which is preliminary data.</text>
</comment>
<dbReference type="EMBL" id="JAIFTL010000323">
    <property type="protein sequence ID" value="KAG9320143.1"/>
    <property type="molecule type" value="Genomic_DNA"/>
</dbReference>
<sequence>MPQEMVEATSTPPDQVQEREHGEEEDENNFPIKPSSNNRSTSGTMIGAANSGDTNNRPRSFMVHHRKALLAGSVILTLAAVSVLIALLVKKPWDHEDDSSSPFSGGRRHGQGGIGGGVGNNGADLNGNGGTSSPPPRFTTSSSVPISGSIRCNDLTPPLDQPFQYGQQPIRGVNLGGWLVLEPFITPSVFEPYLAQNVTDEYSLTKYLGPEKARAHLQKHYASWVTEETFKRIRDLGMNHVRIPVGFWAMGRLDPDEPYVPDLSLDYLLQGLKWAALYGLRVVVEIHGAPGSQNGWNHSGRGGKIGWLDGTEQGERNGERTIEYVKQLVQLLQGPGMEHVSPMFGILNEPAVFMLERERTDRWYKDSFAAMRNVTGIGKGPWGIIHDGFLGLTQWEGFMPNSDRLALDVHQYLIFDHFLIRLPRHQQVLFPCDVWARNMQQSTLKFGPTLVGEFSSATNDCATYLNGIGVGYRWDGTYQSEEDRDLGKNADPAACEPKKNAHIAGHCSCQAQNDVGSYTPEYRKFLSDFTQTQMDAFEQGLGWFYWNFKTETNVLWSYFDGVDQGWIPKDVNNRPGGCAALNRAITPYVEGEVFE</sequence>
<evidence type="ECO:0000256" key="7">
    <source>
        <dbReference type="ARBA" id="ARBA00022989"/>
    </source>
</evidence>
<evidence type="ECO:0000256" key="8">
    <source>
        <dbReference type="ARBA" id="ARBA00023136"/>
    </source>
</evidence>
<dbReference type="InterPro" id="IPR017853">
    <property type="entry name" value="GH"/>
</dbReference>
<dbReference type="Proteomes" id="UP000717515">
    <property type="component" value="Unassembled WGS sequence"/>
</dbReference>
<dbReference type="Gene3D" id="3.20.20.80">
    <property type="entry name" value="Glycosidases"/>
    <property type="match status" value="1"/>
</dbReference>
<keyword evidence="3" id="KW-1003">Cell membrane</keyword>
<evidence type="ECO:0000256" key="18">
    <source>
        <dbReference type="SAM" id="Phobius"/>
    </source>
</evidence>
<evidence type="ECO:0000259" key="19">
    <source>
        <dbReference type="Pfam" id="PF00150"/>
    </source>
</evidence>
<comment type="function">
    <text evidence="13">Glucosidase involved in the degradation of cellulosic biomass. Active on lichenan.</text>
</comment>
<evidence type="ECO:0000256" key="3">
    <source>
        <dbReference type="ARBA" id="ARBA00022475"/>
    </source>
</evidence>
<evidence type="ECO:0000256" key="16">
    <source>
        <dbReference type="RuleBase" id="RU361153"/>
    </source>
</evidence>
<gene>
    <name evidence="20" type="ORF">KVV02_000720</name>
</gene>
<evidence type="ECO:0000256" key="14">
    <source>
        <dbReference type="ARBA" id="ARBA00038929"/>
    </source>
</evidence>
<evidence type="ECO:0000256" key="12">
    <source>
        <dbReference type="ARBA" id="ARBA00036824"/>
    </source>
</evidence>
<evidence type="ECO:0000256" key="11">
    <source>
        <dbReference type="ARBA" id="ARBA00023316"/>
    </source>
</evidence>
<comment type="catalytic activity">
    <reaction evidence="12">
        <text>Successive hydrolysis of beta-D-glucose units from the non-reducing ends of (1-&gt;3)-beta-D-glucans, releasing alpha-glucose.</text>
        <dbReference type="EC" id="3.2.1.58"/>
    </reaction>
</comment>
<protein>
    <recommendedName>
        <fullName evidence="14">glucan 1,3-beta-glucosidase</fullName>
        <ecNumber evidence="14">3.2.1.58</ecNumber>
    </recommendedName>
    <alternativeName>
        <fullName evidence="15">Exo-1,3-beta-glucanase D</fullName>
    </alternativeName>
</protein>
<dbReference type="GO" id="GO:0004338">
    <property type="term" value="F:glucan exo-1,3-beta-glucosidase activity"/>
    <property type="evidence" value="ECO:0007669"/>
    <property type="project" value="UniProtKB-EC"/>
</dbReference>
<keyword evidence="11" id="KW-0961">Cell wall biogenesis/degradation</keyword>
<dbReference type="GO" id="GO:0009986">
    <property type="term" value="C:cell surface"/>
    <property type="evidence" value="ECO:0007669"/>
    <property type="project" value="TreeGrafter"/>
</dbReference>
<evidence type="ECO:0000256" key="15">
    <source>
        <dbReference type="ARBA" id="ARBA00041260"/>
    </source>
</evidence>
<evidence type="ECO:0000256" key="5">
    <source>
        <dbReference type="ARBA" id="ARBA00022801"/>
    </source>
</evidence>
<dbReference type="EC" id="3.2.1.58" evidence="14"/>
<keyword evidence="4 18" id="KW-0812">Transmembrane</keyword>
<evidence type="ECO:0000256" key="13">
    <source>
        <dbReference type="ARBA" id="ARBA00037126"/>
    </source>
</evidence>
<accession>A0A9P7ZX16</accession>
<comment type="similarity">
    <text evidence="2 16">Belongs to the glycosyl hydrolase 5 (cellulase A) family.</text>
</comment>
<name>A0A9P7ZX16_MORAP</name>
<dbReference type="GO" id="GO:0005886">
    <property type="term" value="C:plasma membrane"/>
    <property type="evidence" value="ECO:0007669"/>
    <property type="project" value="UniProtKB-SubCell"/>
</dbReference>